<name>A0A124GNA8_PICGL</name>
<gene>
    <name evidence="1" type="ORF">ABT39_MTgene5243</name>
</gene>
<dbReference type="EMBL" id="LKAM01000006">
    <property type="protein sequence ID" value="KUM48246.1"/>
    <property type="molecule type" value="Genomic_DNA"/>
</dbReference>
<evidence type="ECO:0000313" key="1">
    <source>
        <dbReference type="EMBL" id="KUM48246.1"/>
    </source>
</evidence>
<geneLocation type="mitochondrion" evidence="1"/>
<protein>
    <submittedName>
        <fullName evidence="1">Uncharacterized protein</fullName>
    </submittedName>
</protein>
<reference evidence="1" key="1">
    <citation type="journal article" date="2015" name="Genome Biol. Evol.">
        <title>Organellar Genomes of White Spruce (Picea glauca): Assembly and Annotation.</title>
        <authorList>
            <person name="Jackman S.D."/>
            <person name="Warren R.L."/>
            <person name="Gibb E.A."/>
            <person name="Vandervalk B.P."/>
            <person name="Mohamadi H."/>
            <person name="Chu J."/>
            <person name="Raymond A."/>
            <person name="Pleasance S."/>
            <person name="Coope R."/>
            <person name="Wildung M.R."/>
            <person name="Ritland C.E."/>
            <person name="Bousquet J."/>
            <person name="Jones S.J."/>
            <person name="Bohlmann J."/>
            <person name="Birol I."/>
        </authorList>
    </citation>
    <scope>NUCLEOTIDE SEQUENCE [LARGE SCALE GENOMIC DNA]</scope>
    <source>
        <tissue evidence="1">Flushing bud</tissue>
    </source>
</reference>
<proteinExistence type="predicted"/>
<organism evidence="1">
    <name type="scientific">Picea glauca</name>
    <name type="common">White spruce</name>
    <name type="synonym">Pinus glauca</name>
    <dbReference type="NCBI Taxonomy" id="3330"/>
    <lineage>
        <taxon>Eukaryota</taxon>
        <taxon>Viridiplantae</taxon>
        <taxon>Streptophyta</taxon>
        <taxon>Embryophyta</taxon>
        <taxon>Tracheophyta</taxon>
        <taxon>Spermatophyta</taxon>
        <taxon>Pinopsida</taxon>
        <taxon>Pinidae</taxon>
        <taxon>Conifers I</taxon>
        <taxon>Pinales</taxon>
        <taxon>Pinaceae</taxon>
        <taxon>Picea</taxon>
    </lineage>
</organism>
<accession>A0A124GNA8</accession>
<dbReference type="AlphaFoldDB" id="A0A124GNA8"/>
<keyword evidence="1" id="KW-0496">Mitochondrion</keyword>
<comment type="caution">
    <text evidence="1">The sequence shown here is derived from an EMBL/GenBank/DDBJ whole genome shotgun (WGS) entry which is preliminary data.</text>
</comment>
<sequence>MTFNSTAATLGRVLFTIMRTSLPRSKPRSRHGRIMVLGSRIFRHNKSQVCGGSIRNW</sequence>